<dbReference type="Pfam" id="PF01323">
    <property type="entry name" value="DSBA"/>
    <property type="match status" value="1"/>
</dbReference>
<keyword evidence="5" id="KW-1185">Reference proteome</keyword>
<proteinExistence type="inferred from homology"/>
<dbReference type="Proteomes" id="UP000027725">
    <property type="component" value="Unassembled WGS sequence"/>
</dbReference>
<dbReference type="STRING" id="1185766.SAMN05216224_11072"/>
<gene>
    <name evidence="4" type="ORF">DL1_08765</name>
</gene>
<evidence type="ECO:0000256" key="2">
    <source>
        <dbReference type="PIRSR" id="PIRSR006386-1"/>
    </source>
</evidence>
<evidence type="ECO:0000313" key="4">
    <source>
        <dbReference type="EMBL" id="KEP68745.1"/>
    </source>
</evidence>
<evidence type="ECO:0000256" key="1">
    <source>
        <dbReference type="PIRNR" id="PIRNR006386"/>
    </source>
</evidence>
<name>A0A074TF42_9RHOB</name>
<dbReference type="AlphaFoldDB" id="A0A074TF42"/>
<dbReference type="InterPro" id="IPR036249">
    <property type="entry name" value="Thioredoxin-like_sf"/>
</dbReference>
<feature type="domain" description="DSBA-like thioredoxin" evidence="3">
    <location>
        <begin position="6"/>
        <end position="195"/>
    </location>
</feature>
<dbReference type="EC" id="5.99.1.4" evidence="1"/>
<dbReference type="RefSeq" id="WP_051693611.1">
    <property type="nucleotide sequence ID" value="NZ_FOVB01000010.1"/>
</dbReference>
<dbReference type="Gene3D" id="3.40.30.10">
    <property type="entry name" value="Glutaredoxin"/>
    <property type="match status" value="1"/>
</dbReference>
<evidence type="ECO:0000259" key="3">
    <source>
        <dbReference type="Pfam" id="PF01323"/>
    </source>
</evidence>
<dbReference type="PIRSF" id="PIRSF006386">
    <property type="entry name" value="HCCAis_GSTk"/>
    <property type="match status" value="1"/>
</dbReference>
<dbReference type="InterPro" id="IPR001853">
    <property type="entry name" value="DSBA-like_thioredoxin_dom"/>
</dbReference>
<dbReference type="InterPro" id="IPR044087">
    <property type="entry name" value="NahD-like"/>
</dbReference>
<dbReference type="InterPro" id="IPR051924">
    <property type="entry name" value="GST_Kappa/NadH"/>
</dbReference>
<protein>
    <recommendedName>
        <fullName evidence="1">2-hydroxychromene-2-carboxylate isomerase</fullName>
        <ecNumber evidence="1">5.99.1.4</ecNumber>
    </recommendedName>
</protein>
<dbReference type="GO" id="GO:1901170">
    <property type="term" value="P:naphthalene catabolic process"/>
    <property type="evidence" value="ECO:0007669"/>
    <property type="project" value="InterPro"/>
</dbReference>
<evidence type="ECO:0000313" key="5">
    <source>
        <dbReference type="Proteomes" id="UP000027725"/>
    </source>
</evidence>
<organism evidence="4 5">
    <name type="scientific">Thioclava dalianensis</name>
    <dbReference type="NCBI Taxonomy" id="1185766"/>
    <lineage>
        <taxon>Bacteria</taxon>
        <taxon>Pseudomonadati</taxon>
        <taxon>Pseudomonadota</taxon>
        <taxon>Alphaproteobacteria</taxon>
        <taxon>Rhodobacterales</taxon>
        <taxon>Paracoccaceae</taxon>
        <taxon>Thioclava</taxon>
    </lineage>
</organism>
<dbReference type="PANTHER" id="PTHR42943:SF2">
    <property type="entry name" value="GLUTATHIONE S-TRANSFERASE KAPPA 1"/>
    <property type="match status" value="1"/>
</dbReference>
<dbReference type="GO" id="GO:0004364">
    <property type="term" value="F:glutathione transferase activity"/>
    <property type="evidence" value="ECO:0007669"/>
    <property type="project" value="TreeGrafter"/>
</dbReference>
<accession>A0A074TF42</accession>
<dbReference type="GO" id="GO:0006749">
    <property type="term" value="P:glutathione metabolic process"/>
    <property type="evidence" value="ECO:0007669"/>
    <property type="project" value="TreeGrafter"/>
</dbReference>
<dbReference type="CDD" id="cd03022">
    <property type="entry name" value="DsbA_HCCA_Iso"/>
    <property type="match status" value="1"/>
</dbReference>
<comment type="caution">
    <text evidence="4">The sequence shown here is derived from an EMBL/GenBank/DDBJ whole genome shotgun (WGS) entry which is preliminary data.</text>
</comment>
<comment type="catalytic activity">
    <reaction evidence="1">
        <text>2-hydroxychromene-2-carboxylate = (3E)-4-(2-hydroxyphenyl)-2-oxobut-3-enoate</text>
        <dbReference type="Rhea" id="RHEA:27401"/>
        <dbReference type="ChEBI" id="CHEBI:59350"/>
        <dbReference type="ChEBI" id="CHEBI:59353"/>
        <dbReference type="EC" id="5.99.1.4"/>
    </reaction>
</comment>
<feature type="active site" description="Nucleophile" evidence="2">
    <location>
        <position position="14"/>
    </location>
</feature>
<dbReference type="GO" id="GO:0018845">
    <property type="term" value="F:2-hydroxychromene-2-carboxylate isomerase activity"/>
    <property type="evidence" value="ECO:0007669"/>
    <property type="project" value="UniProtKB-UniRule"/>
</dbReference>
<dbReference type="PANTHER" id="PTHR42943">
    <property type="entry name" value="GLUTATHIONE S-TRANSFERASE KAPPA"/>
    <property type="match status" value="1"/>
</dbReference>
<dbReference type="SUPFAM" id="SSF52833">
    <property type="entry name" value="Thioredoxin-like"/>
    <property type="match status" value="1"/>
</dbReference>
<keyword evidence="1 4" id="KW-0413">Isomerase</keyword>
<dbReference type="eggNOG" id="COG3917">
    <property type="taxonomic scope" value="Bacteria"/>
</dbReference>
<dbReference type="GO" id="GO:0004602">
    <property type="term" value="F:glutathione peroxidase activity"/>
    <property type="evidence" value="ECO:0007669"/>
    <property type="project" value="TreeGrafter"/>
</dbReference>
<dbReference type="InterPro" id="IPR014440">
    <property type="entry name" value="HCCAis_GSTk"/>
</dbReference>
<reference evidence="4 5" key="1">
    <citation type="submission" date="2014-03" db="EMBL/GenBank/DDBJ databases">
        <title>The draft genome sequence of Thioclava dalianensis DLFJ1-1.</title>
        <authorList>
            <person name="Lai Q."/>
            <person name="Shao Z."/>
        </authorList>
    </citation>
    <scope>NUCLEOTIDE SEQUENCE [LARGE SCALE GENOMIC DNA]</scope>
    <source>
        <strain evidence="4 5">DLFJ1-1</strain>
    </source>
</reference>
<dbReference type="EMBL" id="JHEH01000024">
    <property type="protein sequence ID" value="KEP68745.1"/>
    <property type="molecule type" value="Genomic_DNA"/>
</dbReference>
<comment type="similarity">
    <text evidence="1">Belongs to the GST superfamily. NadH family.</text>
</comment>
<sequence>MTGRHLDFYFDFMSPFAYLAFHKVPGICKQYGLEFRPHVVNLPQLKLMAGNTAPPNVSLPLKIRYLSKDLNRWAEEYGLPLTFPKSLASEKLNKAFLYAMAKGEGEAFIRTAWDRVWGEGADLADPALLDELAKQFGWNPDALSAWVSSKDATDQYEASTQAAHEAGVFGTPTMIVGDQMWWGNDRITFMERTLQQEL</sequence>
<dbReference type="OrthoDB" id="5244108at2"/>